<dbReference type="Proteomes" id="UP001221189">
    <property type="component" value="Unassembled WGS sequence"/>
</dbReference>
<dbReference type="RefSeq" id="WP_273601251.1">
    <property type="nucleotide sequence ID" value="NZ_JAQQXT010000010.1"/>
</dbReference>
<dbReference type="Gene3D" id="3.40.190.10">
    <property type="entry name" value="Periplasmic binding protein-like II"/>
    <property type="match status" value="3"/>
</dbReference>
<dbReference type="SMART" id="SM00062">
    <property type="entry name" value="PBPb"/>
    <property type="match status" value="1"/>
</dbReference>
<accession>A0ABT5KJF6</accession>
<dbReference type="Pfam" id="PF09084">
    <property type="entry name" value="NMT1"/>
    <property type="match status" value="1"/>
</dbReference>
<comment type="similarity">
    <text evidence="2">Belongs to the bacterial solute-binding protein SsuA/TauA family.</text>
</comment>
<evidence type="ECO:0000256" key="1">
    <source>
        <dbReference type="ARBA" id="ARBA00004418"/>
    </source>
</evidence>
<protein>
    <submittedName>
        <fullName evidence="5">ABC transporter substrate-binding protein</fullName>
    </submittedName>
</protein>
<evidence type="ECO:0000259" key="4">
    <source>
        <dbReference type="SMART" id="SM00062"/>
    </source>
</evidence>
<reference evidence="5 6" key="1">
    <citation type="submission" date="2022-10" db="EMBL/GenBank/DDBJ databases">
        <title>Paucibacter sp. hw1 Genome sequencing.</title>
        <authorList>
            <person name="Park S."/>
        </authorList>
    </citation>
    <scope>NUCLEOTIDE SEQUENCE [LARGE SCALE GENOMIC DNA]</scope>
    <source>
        <strain evidence="6">hw1</strain>
    </source>
</reference>
<dbReference type="InterPro" id="IPR015168">
    <property type="entry name" value="SsuA/THI5"/>
</dbReference>
<feature type="domain" description="Solute-binding protein family 3/N-terminal" evidence="4">
    <location>
        <begin position="20"/>
        <end position="235"/>
    </location>
</feature>
<dbReference type="PANTHER" id="PTHR30024:SF47">
    <property type="entry name" value="TAURINE-BINDING PERIPLASMIC PROTEIN"/>
    <property type="match status" value="1"/>
</dbReference>
<evidence type="ECO:0000256" key="2">
    <source>
        <dbReference type="ARBA" id="ARBA00010742"/>
    </source>
</evidence>
<organism evidence="5 6">
    <name type="scientific">Roseateles albus</name>
    <dbReference type="NCBI Taxonomy" id="2987525"/>
    <lineage>
        <taxon>Bacteria</taxon>
        <taxon>Pseudomonadati</taxon>
        <taxon>Pseudomonadota</taxon>
        <taxon>Betaproteobacteria</taxon>
        <taxon>Burkholderiales</taxon>
        <taxon>Sphaerotilaceae</taxon>
        <taxon>Roseateles</taxon>
    </lineage>
</organism>
<dbReference type="SUPFAM" id="SSF53850">
    <property type="entry name" value="Periplasmic binding protein-like II"/>
    <property type="match status" value="1"/>
</dbReference>
<keyword evidence="3" id="KW-0732">Signal</keyword>
<comment type="caution">
    <text evidence="5">The sequence shown here is derived from an EMBL/GenBank/DDBJ whole genome shotgun (WGS) entry which is preliminary data.</text>
</comment>
<sequence length="319" mass="34996">MAFLLCLSDQGSASAAEPLRLAVSMTPLSLPIFVAEQQGFFAEAGLQLRLQEVVGGHRAMQLLQEGKADLATASDVVMMFSSFKEPSFSLLASFVSSSSDSKLVLRPQTGIKQVRELSGKRVGTVIGTASHYMLDTTLLASGVDPKSVHIISLQPEAMADLLKSGELDAVAIWEPLPFKILQSVPGSEILPTPGSYRLSFNLLGAKALLGPRDEELQKVLAALERAQRHIERKPDQAQALLRERLKLDQAFIDWIWPINHYRLALDQSLLSSLEAEARWARQGGHLKDVKPLDPTPNYLDLIYAKPLRRVLPASVTLID</sequence>
<evidence type="ECO:0000313" key="5">
    <source>
        <dbReference type="EMBL" id="MDC8773070.1"/>
    </source>
</evidence>
<name>A0ABT5KJF6_9BURK</name>
<dbReference type="PANTHER" id="PTHR30024">
    <property type="entry name" value="ALIPHATIC SULFONATES-BINDING PROTEIN-RELATED"/>
    <property type="match status" value="1"/>
</dbReference>
<dbReference type="EMBL" id="JAQQXT010000010">
    <property type="protein sequence ID" value="MDC8773070.1"/>
    <property type="molecule type" value="Genomic_DNA"/>
</dbReference>
<proteinExistence type="inferred from homology"/>
<evidence type="ECO:0000313" key="6">
    <source>
        <dbReference type="Proteomes" id="UP001221189"/>
    </source>
</evidence>
<comment type="subcellular location">
    <subcellularLocation>
        <location evidence="1">Periplasm</location>
    </subcellularLocation>
</comment>
<keyword evidence="6" id="KW-1185">Reference proteome</keyword>
<evidence type="ECO:0000256" key="3">
    <source>
        <dbReference type="ARBA" id="ARBA00022729"/>
    </source>
</evidence>
<gene>
    <name evidence="5" type="ORF">PRZ03_15895</name>
</gene>
<dbReference type="InterPro" id="IPR001638">
    <property type="entry name" value="Solute-binding_3/MltF_N"/>
</dbReference>